<dbReference type="SMART" id="SM00344">
    <property type="entry name" value="HTH_ASNC"/>
    <property type="match status" value="1"/>
</dbReference>
<dbReference type="GO" id="GO:0005829">
    <property type="term" value="C:cytosol"/>
    <property type="evidence" value="ECO:0007669"/>
    <property type="project" value="TreeGrafter"/>
</dbReference>
<proteinExistence type="predicted"/>
<comment type="caution">
    <text evidence="2">The sequence shown here is derived from an EMBL/GenBank/DDBJ whole genome shotgun (WGS) entry which is preliminary data.</text>
</comment>
<dbReference type="SUPFAM" id="SSF54909">
    <property type="entry name" value="Dimeric alpha+beta barrel"/>
    <property type="match status" value="1"/>
</dbReference>
<dbReference type="PANTHER" id="PTHR30154">
    <property type="entry name" value="LEUCINE-RESPONSIVE REGULATORY PROTEIN"/>
    <property type="match status" value="1"/>
</dbReference>
<sequence>MAPNTVAERMRRHREGGVITDSTVVIDERALGLELGVLSDIKLHEAVSRVDFAESLTKVPQVVGALRLTGEYDYQLHIVCSGASELESVIDDRFEFGGASVDSPLIMRGVPGDKAKLLDIGP</sequence>
<dbReference type="InterPro" id="IPR019887">
    <property type="entry name" value="Tscrpt_reg_AsnC/Lrp_C"/>
</dbReference>
<organism evidence="2 3">
    <name type="scientific">Kocuria subflava</name>
    <dbReference type="NCBI Taxonomy" id="1736139"/>
    <lineage>
        <taxon>Bacteria</taxon>
        <taxon>Bacillati</taxon>
        <taxon>Actinomycetota</taxon>
        <taxon>Actinomycetes</taxon>
        <taxon>Micrococcales</taxon>
        <taxon>Micrococcaceae</taxon>
        <taxon>Kocuria</taxon>
    </lineage>
</organism>
<dbReference type="InterPro" id="IPR011008">
    <property type="entry name" value="Dimeric_a/b-barrel"/>
</dbReference>
<dbReference type="Pfam" id="PF01037">
    <property type="entry name" value="AsnC_trans_reg"/>
    <property type="match status" value="1"/>
</dbReference>
<dbReference type="Gene3D" id="3.30.70.920">
    <property type="match status" value="1"/>
</dbReference>
<feature type="domain" description="Transcription regulator AsnC/Lrp ligand binding" evidence="1">
    <location>
        <begin position="48"/>
        <end position="94"/>
    </location>
</feature>
<accession>A0A846TXT7</accession>
<dbReference type="AlphaFoldDB" id="A0A846TXT7"/>
<keyword evidence="3" id="KW-1185">Reference proteome</keyword>
<protein>
    <submittedName>
        <fullName evidence="2">Lrp/AsnC family transcriptional regulator</fullName>
    </submittedName>
</protein>
<evidence type="ECO:0000313" key="3">
    <source>
        <dbReference type="Proteomes" id="UP000521379"/>
    </source>
</evidence>
<dbReference type="GO" id="GO:0043565">
    <property type="term" value="F:sequence-specific DNA binding"/>
    <property type="evidence" value="ECO:0007669"/>
    <property type="project" value="TreeGrafter"/>
</dbReference>
<dbReference type="Proteomes" id="UP000521379">
    <property type="component" value="Unassembled WGS sequence"/>
</dbReference>
<evidence type="ECO:0000259" key="1">
    <source>
        <dbReference type="Pfam" id="PF01037"/>
    </source>
</evidence>
<dbReference type="InterPro" id="IPR019888">
    <property type="entry name" value="Tscrpt_reg_AsnC-like"/>
</dbReference>
<dbReference type="EMBL" id="JAAVUN010000031">
    <property type="protein sequence ID" value="NKE10562.1"/>
    <property type="molecule type" value="Genomic_DNA"/>
</dbReference>
<dbReference type="PANTHER" id="PTHR30154:SF34">
    <property type="entry name" value="TRANSCRIPTIONAL REGULATOR AZLB"/>
    <property type="match status" value="1"/>
</dbReference>
<reference evidence="2 3" key="1">
    <citation type="submission" date="2020-02" db="EMBL/GenBank/DDBJ databases">
        <authorList>
            <person name="Sun Q."/>
        </authorList>
    </citation>
    <scope>NUCLEOTIDE SEQUENCE [LARGE SCALE GENOMIC DNA]</scope>
    <source>
        <strain evidence="2 3">YIM 13062</strain>
    </source>
</reference>
<dbReference type="GO" id="GO:0043200">
    <property type="term" value="P:response to amino acid"/>
    <property type="evidence" value="ECO:0007669"/>
    <property type="project" value="TreeGrafter"/>
</dbReference>
<name>A0A846TXT7_9MICC</name>
<evidence type="ECO:0000313" key="2">
    <source>
        <dbReference type="EMBL" id="NKE10562.1"/>
    </source>
</evidence>
<gene>
    <name evidence="2" type="ORF">GTW58_11605</name>
</gene>